<dbReference type="SUPFAM" id="SSF52540">
    <property type="entry name" value="P-loop containing nucleoside triphosphate hydrolases"/>
    <property type="match status" value="1"/>
</dbReference>
<dbReference type="EMBL" id="VSSQ01105641">
    <property type="protein sequence ID" value="MPN45613.1"/>
    <property type="molecule type" value="Genomic_DNA"/>
</dbReference>
<organism evidence="6">
    <name type="scientific">bioreactor metagenome</name>
    <dbReference type="NCBI Taxonomy" id="1076179"/>
    <lineage>
        <taxon>unclassified sequences</taxon>
        <taxon>metagenomes</taxon>
        <taxon>ecological metagenomes</taxon>
    </lineage>
</organism>
<dbReference type="PANTHER" id="PTHR43776:SF7">
    <property type="entry name" value="D,D-DIPEPTIDE TRANSPORT ATP-BINDING PROTEIN DDPF-RELATED"/>
    <property type="match status" value="1"/>
</dbReference>
<evidence type="ECO:0000259" key="5">
    <source>
        <dbReference type="PROSITE" id="PS50110"/>
    </source>
</evidence>
<dbReference type="InterPro" id="IPR050319">
    <property type="entry name" value="ABC_transp_ATP-bind"/>
</dbReference>
<evidence type="ECO:0000313" key="6">
    <source>
        <dbReference type="EMBL" id="MPN45613.1"/>
    </source>
</evidence>
<evidence type="ECO:0000256" key="1">
    <source>
        <dbReference type="ARBA" id="ARBA00005417"/>
    </source>
</evidence>
<comment type="caution">
    <text evidence="6">The sequence shown here is derived from an EMBL/GenBank/DDBJ whole genome shotgun (WGS) entry which is preliminary data.</text>
</comment>
<dbReference type="Pfam" id="PF00072">
    <property type="entry name" value="Response_reg"/>
    <property type="match status" value="1"/>
</dbReference>
<dbReference type="PANTHER" id="PTHR43776">
    <property type="entry name" value="TRANSPORT ATP-BINDING PROTEIN"/>
    <property type="match status" value="1"/>
</dbReference>
<dbReference type="PROSITE" id="PS50110">
    <property type="entry name" value="RESPONSE_REGULATORY"/>
    <property type="match status" value="1"/>
</dbReference>
<evidence type="ECO:0000256" key="3">
    <source>
        <dbReference type="ARBA" id="ARBA00022741"/>
    </source>
</evidence>
<gene>
    <name evidence="6" type="primary">rssB_43</name>
    <name evidence="6" type="ORF">SDC9_193180</name>
</gene>
<comment type="similarity">
    <text evidence="1">Belongs to the ABC transporter superfamily.</text>
</comment>
<dbReference type="AlphaFoldDB" id="A0A645IDX4"/>
<keyword evidence="3" id="KW-0547">Nucleotide-binding</keyword>
<dbReference type="SUPFAM" id="SSF52172">
    <property type="entry name" value="CheY-like"/>
    <property type="match status" value="1"/>
</dbReference>
<protein>
    <submittedName>
        <fullName evidence="6">Regulator of RpoS</fullName>
    </submittedName>
</protein>
<sequence length="138" mass="15031">MKSVLVVDDDPTTREVLQRYLTRAGLSVLEAADGVTALEVFRTGQPDLVVLDEAVSALDVLVQAQILELLADLQSQLGLSYLFISHDLAVVRMISDQVHVMCQGRFVESGTPEQIFEHAVDPYTQELLAAIPGRGLVA</sequence>
<dbReference type="InterPro" id="IPR001789">
    <property type="entry name" value="Sig_transdc_resp-reg_receiver"/>
</dbReference>
<dbReference type="InterPro" id="IPR011006">
    <property type="entry name" value="CheY-like_superfamily"/>
</dbReference>
<feature type="domain" description="Response regulatory" evidence="5">
    <location>
        <begin position="3"/>
        <end position="138"/>
    </location>
</feature>
<dbReference type="GO" id="GO:0000160">
    <property type="term" value="P:phosphorelay signal transduction system"/>
    <property type="evidence" value="ECO:0007669"/>
    <property type="project" value="InterPro"/>
</dbReference>
<keyword evidence="4" id="KW-0067">ATP-binding</keyword>
<evidence type="ECO:0000256" key="4">
    <source>
        <dbReference type="ARBA" id="ARBA00022840"/>
    </source>
</evidence>
<dbReference type="GO" id="GO:0005524">
    <property type="term" value="F:ATP binding"/>
    <property type="evidence" value="ECO:0007669"/>
    <property type="project" value="UniProtKB-KW"/>
</dbReference>
<dbReference type="InterPro" id="IPR027417">
    <property type="entry name" value="P-loop_NTPase"/>
</dbReference>
<reference evidence="6" key="1">
    <citation type="submission" date="2019-08" db="EMBL/GenBank/DDBJ databases">
        <authorList>
            <person name="Kucharzyk K."/>
            <person name="Murdoch R.W."/>
            <person name="Higgins S."/>
            <person name="Loffler F."/>
        </authorList>
    </citation>
    <scope>NUCLEOTIDE SEQUENCE</scope>
</reference>
<proteinExistence type="inferred from homology"/>
<dbReference type="SMART" id="SM00448">
    <property type="entry name" value="REC"/>
    <property type="match status" value="1"/>
</dbReference>
<name>A0A645IDX4_9ZZZZ</name>
<keyword evidence="2" id="KW-0813">Transport</keyword>
<evidence type="ECO:0000256" key="2">
    <source>
        <dbReference type="ARBA" id="ARBA00022448"/>
    </source>
</evidence>
<dbReference type="Gene3D" id="3.40.50.300">
    <property type="entry name" value="P-loop containing nucleotide triphosphate hydrolases"/>
    <property type="match status" value="1"/>
</dbReference>
<accession>A0A645IDX4</accession>